<evidence type="ECO:0000256" key="9">
    <source>
        <dbReference type="ARBA" id="ARBA00022777"/>
    </source>
</evidence>
<evidence type="ECO:0000256" key="8">
    <source>
        <dbReference type="ARBA" id="ARBA00022741"/>
    </source>
</evidence>
<dbReference type="Pfam" id="PF00069">
    <property type="entry name" value="Pkinase"/>
    <property type="match status" value="1"/>
</dbReference>
<comment type="subcellular location">
    <subcellularLocation>
        <location evidence="1">Cell membrane</location>
        <topology evidence="1">Single-pass membrane protein</topology>
    </subcellularLocation>
</comment>
<feature type="domain" description="Protein kinase" evidence="18">
    <location>
        <begin position="343"/>
        <end position="620"/>
    </location>
</feature>
<reference evidence="19 20" key="1">
    <citation type="submission" date="2019-07" db="EMBL/GenBank/DDBJ databases">
        <title>WGS assembly of Gossypium mustelinum.</title>
        <authorList>
            <person name="Chen Z.J."/>
            <person name="Sreedasyam A."/>
            <person name="Ando A."/>
            <person name="Song Q."/>
            <person name="De L."/>
            <person name="Hulse-Kemp A."/>
            <person name="Ding M."/>
            <person name="Ye W."/>
            <person name="Kirkbride R."/>
            <person name="Jenkins J."/>
            <person name="Plott C."/>
            <person name="Lovell J."/>
            <person name="Lin Y.-M."/>
            <person name="Vaughn R."/>
            <person name="Liu B."/>
            <person name="Li W."/>
            <person name="Simpson S."/>
            <person name="Scheffler B."/>
            <person name="Saski C."/>
            <person name="Grover C."/>
            <person name="Hu G."/>
            <person name="Conover J."/>
            <person name="Carlson J."/>
            <person name="Shu S."/>
            <person name="Boston L."/>
            <person name="Williams M."/>
            <person name="Peterson D."/>
            <person name="Mcgee K."/>
            <person name="Jones D."/>
            <person name="Wendel J."/>
            <person name="Stelly D."/>
            <person name="Grimwood J."/>
            <person name="Schmutz J."/>
        </authorList>
    </citation>
    <scope>NUCLEOTIDE SEQUENCE [LARGE SCALE GENOMIC DNA]</scope>
    <source>
        <strain evidence="19">1408120.09</strain>
    </source>
</reference>
<dbReference type="PROSITE" id="PS00107">
    <property type="entry name" value="PROTEIN_KINASE_ATP"/>
    <property type="match status" value="1"/>
</dbReference>
<dbReference type="InterPro" id="IPR000719">
    <property type="entry name" value="Prot_kinase_dom"/>
</dbReference>
<keyword evidence="9" id="KW-0418">Kinase</keyword>
<dbReference type="AlphaFoldDB" id="A0A5D2YEC6"/>
<evidence type="ECO:0000256" key="5">
    <source>
        <dbReference type="ARBA" id="ARBA00022553"/>
    </source>
</evidence>
<feature type="region of interest" description="Disordered" evidence="16">
    <location>
        <begin position="621"/>
        <end position="654"/>
    </location>
</feature>
<evidence type="ECO:0000256" key="13">
    <source>
        <dbReference type="ARBA" id="ARBA00047899"/>
    </source>
</evidence>
<evidence type="ECO:0000256" key="1">
    <source>
        <dbReference type="ARBA" id="ARBA00004162"/>
    </source>
</evidence>
<evidence type="ECO:0000259" key="18">
    <source>
        <dbReference type="PROSITE" id="PS50011"/>
    </source>
</evidence>
<keyword evidence="10 15" id="KW-0067">ATP-binding</keyword>
<feature type="binding site" evidence="15">
    <location>
        <position position="371"/>
    </location>
    <ligand>
        <name>ATP</name>
        <dbReference type="ChEBI" id="CHEBI:30616"/>
    </ligand>
</feature>
<evidence type="ECO:0000256" key="7">
    <source>
        <dbReference type="ARBA" id="ARBA00022692"/>
    </source>
</evidence>
<dbReference type="Proteomes" id="UP000323597">
    <property type="component" value="Chromosome A08"/>
</dbReference>
<keyword evidence="20" id="KW-1185">Reference proteome</keyword>
<evidence type="ECO:0000256" key="11">
    <source>
        <dbReference type="ARBA" id="ARBA00022989"/>
    </source>
</evidence>
<dbReference type="EMBL" id="CM017643">
    <property type="protein sequence ID" value="TYJ24562.1"/>
    <property type="molecule type" value="Genomic_DNA"/>
</dbReference>
<evidence type="ECO:0000256" key="4">
    <source>
        <dbReference type="ARBA" id="ARBA00022527"/>
    </source>
</evidence>
<evidence type="ECO:0000256" key="17">
    <source>
        <dbReference type="SAM" id="Phobius"/>
    </source>
</evidence>
<dbReference type="InterPro" id="IPR047117">
    <property type="entry name" value="PERK1-13-like"/>
</dbReference>
<keyword evidence="8 15" id="KW-0547">Nucleotide-binding</keyword>
<evidence type="ECO:0000256" key="3">
    <source>
        <dbReference type="ARBA" id="ARBA00022475"/>
    </source>
</evidence>
<dbReference type="PANTHER" id="PTHR47982">
    <property type="entry name" value="PROLINE-RICH RECEPTOR-LIKE PROTEIN KINASE PERK4"/>
    <property type="match status" value="1"/>
</dbReference>
<feature type="compositionally biased region" description="Polar residues" evidence="16">
    <location>
        <begin position="241"/>
        <end position="259"/>
    </location>
</feature>
<feature type="compositionally biased region" description="Basic and acidic residues" evidence="16">
    <location>
        <begin position="632"/>
        <end position="654"/>
    </location>
</feature>
<comment type="catalytic activity">
    <reaction evidence="14">
        <text>L-seryl-[protein] + ATP = O-phospho-L-seryl-[protein] + ADP + H(+)</text>
        <dbReference type="Rhea" id="RHEA:17989"/>
        <dbReference type="Rhea" id="RHEA-COMP:9863"/>
        <dbReference type="Rhea" id="RHEA-COMP:11604"/>
        <dbReference type="ChEBI" id="CHEBI:15378"/>
        <dbReference type="ChEBI" id="CHEBI:29999"/>
        <dbReference type="ChEBI" id="CHEBI:30616"/>
        <dbReference type="ChEBI" id="CHEBI:83421"/>
        <dbReference type="ChEBI" id="CHEBI:456216"/>
        <dbReference type="EC" id="2.7.11.1"/>
    </reaction>
</comment>
<dbReference type="GO" id="GO:0005886">
    <property type="term" value="C:plasma membrane"/>
    <property type="evidence" value="ECO:0007669"/>
    <property type="project" value="UniProtKB-SubCell"/>
</dbReference>
<keyword evidence="4" id="KW-0723">Serine/threonine-protein kinase</keyword>
<keyword evidence="11 17" id="KW-1133">Transmembrane helix</keyword>
<gene>
    <name evidence="19" type="ORF">E1A91_A08G268900v1</name>
</gene>
<feature type="region of interest" description="Disordered" evidence="16">
    <location>
        <begin position="1"/>
        <end position="173"/>
    </location>
</feature>
<dbReference type="FunFam" id="3.30.200.20:FF:000212">
    <property type="entry name" value="Proline-rich receptor-like protein kinase PERK8"/>
    <property type="match status" value="1"/>
</dbReference>
<accession>A0A5D2YEC6</accession>
<proteinExistence type="predicted"/>
<evidence type="ECO:0000256" key="12">
    <source>
        <dbReference type="ARBA" id="ARBA00023136"/>
    </source>
</evidence>
<evidence type="ECO:0000313" key="19">
    <source>
        <dbReference type="EMBL" id="TYJ24562.1"/>
    </source>
</evidence>
<feature type="compositionally biased region" description="Polar residues" evidence="16">
    <location>
        <begin position="697"/>
        <end position="715"/>
    </location>
</feature>
<dbReference type="SMART" id="SM00220">
    <property type="entry name" value="S_TKc"/>
    <property type="match status" value="1"/>
</dbReference>
<comment type="catalytic activity">
    <reaction evidence="13">
        <text>L-threonyl-[protein] + ATP = O-phospho-L-threonyl-[protein] + ADP + H(+)</text>
        <dbReference type="Rhea" id="RHEA:46608"/>
        <dbReference type="Rhea" id="RHEA-COMP:11060"/>
        <dbReference type="Rhea" id="RHEA-COMP:11605"/>
        <dbReference type="ChEBI" id="CHEBI:15378"/>
        <dbReference type="ChEBI" id="CHEBI:30013"/>
        <dbReference type="ChEBI" id="CHEBI:30616"/>
        <dbReference type="ChEBI" id="CHEBI:61977"/>
        <dbReference type="ChEBI" id="CHEBI:456216"/>
        <dbReference type="EC" id="2.7.11.1"/>
    </reaction>
</comment>
<protein>
    <recommendedName>
        <fullName evidence="2">non-specific serine/threonine protein kinase</fullName>
        <ecNumber evidence="2">2.7.11.1</ecNumber>
    </recommendedName>
</protein>
<evidence type="ECO:0000256" key="2">
    <source>
        <dbReference type="ARBA" id="ARBA00012513"/>
    </source>
</evidence>
<evidence type="ECO:0000256" key="14">
    <source>
        <dbReference type="ARBA" id="ARBA00048679"/>
    </source>
</evidence>
<dbReference type="PANTHER" id="PTHR47982:SF35">
    <property type="entry name" value="PROLINE-RICH RECEPTOR-LIKE PROTEIN KINASE PERK1-RELATED"/>
    <property type="match status" value="1"/>
</dbReference>
<dbReference type="GO" id="GO:0004674">
    <property type="term" value="F:protein serine/threonine kinase activity"/>
    <property type="evidence" value="ECO:0007669"/>
    <property type="project" value="UniProtKB-KW"/>
</dbReference>
<feature type="compositionally biased region" description="Pro residues" evidence="16">
    <location>
        <begin position="265"/>
        <end position="276"/>
    </location>
</feature>
<dbReference type="PROSITE" id="PS50011">
    <property type="entry name" value="PROTEIN_KINASE_DOM"/>
    <property type="match status" value="1"/>
</dbReference>
<feature type="region of interest" description="Disordered" evidence="16">
    <location>
        <begin position="697"/>
        <end position="735"/>
    </location>
</feature>
<feature type="compositionally biased region" description="Low complexity" evidence="16">
    <location>
        <begin position="55"/>
        <end position="64"/>
    </location>
</feature>
<evidence type="ECO:0000256" key="6">
    <source>
        <dbReference type="ARBA" id="ARBA00022679"/>
    </source>
</evidence>
<dbReference type="InterPro" id="IPR017441">
    <property type="entry name" value="Protein_kinase_ATP_BS"/>
</dbReference>
<dbReference type="EC" id="2.7.11.1" evidence="2"/>
<feature type="transmembrane region" description="Helical" evidence="17">
    <location>
        <begin position="182"/>
        <end position="207"/>
    </location>
</feature>
<keyword evidence="6" id="KW-0808">Transferase</keyword>
<dbReference type="Gene3D" id="3.30.200.20">
    <property type="entry name" value="Phosphorylase Kinase, domain 1"/>
    <property type="match status" value="1"/>
</dbReference>
<evidence type="ECO:0000313" key="20">
    <source>
        <dbReference type="Proteomes" id="UP000323597"/>
    </source>
</evidence>
<sequence length="735" mass="79405">MSSPAPAPAPAPAALPPTINAISPSPQPSTSAAPPPTITPSKTPLTPYPQPPVVTPSAAPSSTTAPPPFASSPSPSFPTTLQSPVTTFPPLLSTNPSSPLPFTTFPSPSSTTNPSLPPSAITYPLPPSSNIIYPPHPSTRQPTPRSSSNTPLQPPPPPPTWTSTTAYPLPPPSHSRGGVPTMLVLGIAIGGIAILLVLSLLFTLISSQKRKRTRTRRDEESYYTPPPSPRPKDDTHGGQHNKGQQNPPDSEPNNQGQQNPTDSEPIPPQSPPPKFPSPEHSSTSLIPLLPPPPPPFTCNFGGFDTNIDSIPENPFLPTAPKIALSLSNRMFTYEELATATNGFSDANLIGKGGFGYVYRGIFVDGKEVAVKQLKVESRQGEREFKAEVEIISRLHHKHLVSLVGYCISETTRMLVYEFVPNNTLEFHFHGDGRPIMDWSTRMKIALGSAKGLAYLHEDCHPKIIHRDIKAANILLDFNFEAKVADFGLAKFSYDVNTHVSTRVMGTFGYLAPEYASSGKLTDKSDVFSFGVMILKLITGHKPVGSSYKEDSLADWARPLLTKALDDGSFDCLADPKLGREYDHNEMVRMVACAAACVQLSARDRPRMSQIIRALEGDVSMSDLNDSASPEHSNIHSSHENSDIHTSQHNENTEESKRMVLDSQGYGASVEYSEPSTEYGSNPFISINESCSNPFISINESCSNQPGNETLSSSSNERSDQPGNGSGKDEEEQLKV</sequence>
<feature type="compositionally biased region" description="Low complexity" evidence="16">
    <location>
        <begin position="71"/>
        <end position="114"/>
    </location>
</feature>
<dbReference type="InterPro" id="IPR008271">
    <property type="entry name" value="Ser/Thr_kinase_AS"/>
</dbReference>
<dbReference type="GO" id="GO:0005524">
    <property type="term" value="F:ATP binding"/>
    <property type="evidence" value="ECO:0007669"/>
    <property type="project" value="UniProtKB-UniRule"/>
</dbReference>
<dbReference type="InterPro" id="IPR011009">
    <property type="entry name" value="Kinase-like_dom_sf"/>
</dbReference>
<evidence type="ECO:0000256" key="15">
    <source>
        <dbReference type="PROSITE-ProRule" id="PRU10141"/>
    </source>
</evidence>
<feature type="compositionally biased region" description="Low complexity" evidence="16">
    <location>
        <begin position="138"/>
        <end position="151"/>
    </location>
</feature>
<dbReference type="FunFam" id="1.10.510.10:FF:000239">
    <property type="entry name" value="Proline-rich receptor-like protein kinase PERK1"/>
    <property type="match status" value="1"/>
</dbReference>
<dbReference type="PROSITE" id="PS00108">
    <property type="entry name" value="PROTEIN_KINASE_ST"/>
    <property type="match status" value="1"/>
</dbReference>
<feature type="compositionally biased region" description="Pro residues" evidence="16">
    <location>
        <begin position="1"/>
        <end position="15"/>
    </location>
</feature>
<evidence type="ECO:0000256" key="10">
    <source>
        <dbReference type="ARBA" id="ARBA00022840"/>
    </source>
</evidence>
<dbReference type="SUPFAM" id="SSF56112">
    <property type="entry name" value="Protein kinase-like (PK-like)"/>
    <property type="match status" value="1"/>
</dbReference>
<name>A0A5D2YEC6_GOSMU</name>
<keyword evidence="7 17" id="KW-0812">Transmembrane</keyword>
<dbReference type="Gene3D" id="1.10.510.10">
    <property type="entry name" value="Transferase(Phosphotransferase) domain 1"/>
    <property type="match status" value="1"/>
</dbReference>
<dbReference type="PRINTS" id="PR01217">
    <property type="entry name" value="PRICHEXTENSN"/>
</dbReference>
<keyword evidence="5" id="KW-0597">Phosphoprotein</keyword>
<feature type="region of interest" description="Disordered" evidence="16">
    <location>
        <begin position="207"/>
        <end position="293"/>
    </location>
</feature>
<organism evidence="19 20">
    <name type="scientific">Gossypium mustelinum</name>
    <name type="common">Cotton</name>
    <name type="synonym">Gossypium caicoense</name>
    <dbReference type="NCBI Taxonomy" id="34275"/>
    <lineage>
        <taxon>Eukaryota</taxon>
        <taxon>Viridiplantae</taxon>
        <taxon>Streptophyta</taxon>
        <taxon>Embryophyta</taxon>
        <taxon>Tracheophyta</taxon>
        <taxon>Spermatophyta</taxon>
        <taxon>Magnoliopsida</taxon>
        <taxon>eudicotyledons</taxon>
        <taxon>Gunneridae</taxon>
        <taxon>Pentapetalae</taxon>
        <taxon>rosids</taxon>
        <taxon>malvids</taxon>
        <taxon>Malvales</taxon>
        <taxon>Malvaceae</taxon>
        <taxon>Malvoideae</taxon>
        <taxon>Gossypium</taxon>
    </lineage>
</organism>
<evidence type="ECO:0000256" key="16">
    <source>
        <dbReference type="SAM" id="MobiDB-lite"/>
    </source>
</evidence>
<keyword evidence="12 17" id="KW-0472">Membrane</keyword>
<keyword evidence="3" id="KW-1003">Cell membrane</keyword>